<keyword evidence="2" id="KW-1185">Reference proteome</keyword>
<proteinExistence type="predicted"/>
<dbReference type="EMBL" id="LGRX02029538">
    <property type="protein sequence ID" value="KAK3246720.1"/>
    <property type="molecule type" value="Genomic_DNA"/>
</dbReference>
<comment type="caution">
    <text evidence="1">The sequence shown here is derived from an EMBL/GenBank/DDBJ whole genome shotgun (WGS) entry which is preliminary data.</text>
</comment>
<dbReference type="AlphaFoldDB" id="A0AAE0C3H3"/>
<name>A0AAE0C3H3_9CHLO</name>
<dbReference type="Proteomes" id="UP001190700">
    <property type="component" value="Unassembled WGS sequence"/>
</dbReference>
<accession>A0AAE0C3H3</accession>
<evidence type="ECO:0000313" key="1">
    <source>
        <dbReference type="EMBL" id="KAK3246720.1"/>
    </source>
</evidence>
<evidence type="ECO:0000313" key="2">
    <source>
        <dbReference type="Proteomes" id="UP001190700"/>
    </source>
</evidence>
<sequence>MHDGDKLGRSAVGALVRTKQKKPVNPFKAGQDVMAQAHKLGVYFNYSTRHANLMSFGVVVKNVAPLRIAVDHNTTRVASQHGLLISEIRLNRAIAAYQGANPTVEWALTGEAWRHMAEFEGVLNITKITTTLSQLEKPFTGAYCCLVKGTTMSELRSDHLPVVALDKVTASPKLPRVLTPVSQLSAAGQECRRRAILEGERRFCGNVTEEISGGPLEVDDRELTCMLLDLRTVGANHVSLVQRRRAVALLAKAYVDFGMQCAEYDAEKAAEEAAAAAAKVAAVTAARQAAAADQAQSQPKVSTSSVKSGHLYGVSAWSDMDMDILLSGEDAASPAVVAPDAVAPAVVAPAAMAPTVVAPAVVAPTAVAPAAVVAPVAVAPTTSAPELDMQKERKRLEEEFKRVFKNWVAIEVDWRKEFPEVVFGEEIDVVSDLLQVDIGRLYLGLKSEDLNRKEYGWLTLMASSSAFQIGALMAESICERVLSCANQVLVDGNTLLSDAEIEMIVLLRMNREFMEYMRRNFGNLSRQQFNMTVIGTEMENE</sequence>
<organism evidence="1 2">
    <name type="scientific">Cymbomonas tetramitiformis</name>
    <dbReference type="NCBI Taxonomy" id="36881"/>
    <lineage>
        <taxon>Eukaryota</taxon>
        <taxon>Viridiplantae</taxon>
        <taxon>Chlorophyta</taxon>
        <taxon>Pyramimonadophyceae</taxon>
        <taxon>Pyramimonadales</taxon>
        <taxon>Pyramimonadaceae</taxon>
        <taxon>Cymbomonas</taxon>
    </lineage>
</organism>
<protein>
    <submittedName>
        <fullName evidence="1">Uncharacterized protein</fullName>
    </submittedName>
</protein>
<reference evidence="1 2" key="1">
    <citation type="journal article" date="2015" name="Genome Biol. Evol.">
        <title>Comparative Genomics of a Bacterivorous Green Alga Reveals Evolutionary Causalities and Consequences of Phago-Mixotrophic Mode of Nutrition.</title>
        <authorList>
            <person name="Burns J.A."/>
            <person name="Paasch A."/>
            <person name="Narechania A."/>
            <person name="Kim E."/>
        </authorList>
    </citation>
    <scope>NUCLEOTIDE SEQUENCE [LARGE SCALE GENOMIC DNA]</scope>
    <source>
        <strain evidence="1 2">PLY_AMNH</strain>
    </source>
</reference>
<gene>
    <name evidence="1" type="ORF">CYMTET_43755</name>
</gene>